<gene>
    <name evidence="3" type="ORF">SD10_13970</name>
</gene>
<reference evidence="3 4" key="1">
    <citation type="journal article" date="2014" name="Curr. Microbiol.">
        <title>Spirosoma radiotolerans sp. nov., a gamma-radiation-resistant bacterium isolated from gamma ray-irradiated soil.</title>
        <authorList>
            <person name="Lee J.J."/>
            <person name="Srinivasan S."/>
            <person name="Lim S."/>
            <person name="Joe M."/>
            <person name="Im S."/>
            <person name="Bae S.I."/>
            <person name="Park K.R."/>
            <person name="Han J.H."/>
            <person name="Park S.H."/>
            <person name="Joo B.M."/>
            <person name="Park S.J."/>
            <person name="Kim M.K."/>
        </authorList>
    </citation>
    <scope>NUCLEOTIDE SEQUENCE [LARGE SCALE GENOMIC DNA]</scope>
    <source>
        <strain evidence="3 4">DG5A</strain>
    </source>
</reference>
<keyword evidence="2" id="KW-0732">Signal</keyword>
<dbReference type="HOGENOM" id="CLU_1359690_0_0_10"/>
<feature type="transmembrane region" description="Helical" evidence="1">
    <location>
        <begin position="189"/>
        <end position="211"/>
    </location>
</feature>
<dbReference type="Proteomes" id="UP000033054">
    <property type="component" value="Chromosome"/>
</dbReference>
<proteinExistence type="predicted"/>
<keyword evidence="1" id="KW-1133">Transmembrane helix</keyword>
<dbReference type="AlphaFoldDB" id="A0A0E3V7Y5"/>
<accession>A0A0E3V7Y5</accession>
<keyword evidence="1" id="KW-0812">Transmembrane</keyword>
<sequence length="241" mass="25476">MVTFIRKSLLNAYTALPLLICFVLASVNSFANTNKATRTAFLSGEELFQGVFFLEGAYAQMLPETQSLQTAYLNHNQSAAQKAAVSEVRQAVLAQIASAHPGYFAQFKSAMKSGDHLRVSGALAQGQQLVAQALDGLYKLDKAELAQWQAKAQAASAGQGGKLDGQAIEKLVAQMQKGKAVDANNGTCAVVAVVVLVVAVAAVWVAIALAAEEMISDNRNTKSLLHEQLVASICEVAPQIA</sequence>
<name>A0A0E3V7Y5_9BACT</name>
<dbReference type="KEGG" id="srd:SD10_13970"/>
<feature type="chain" id="PRO_5002414095" description="Chemotaxis methyl-accepting receptor HlyB-like 4HB MCP domain-containing protein" evidence="2">
    <location>
        <begin position="32"/>
        <end position="241"/>
    </location>
</feature>
<keyword evidence="1" id="KW-0472">Membrane</keyword>
<dbReference type="PATRIC" id="fig|1379870.5.peg.3039"/>
<dbReference type="OrthoDB" id="1453505at2"/>
<dbReference type="Pfam" id="PF26137">
    <property type="entry name" value="Toxin_SdpC"/>
    <property type="match status" value="1"/>
</dbReference>
<evidence type="ECO:0000256" key="1">
    <source>
        <dbReference type="SAM" id="Phobius"/>
    </source>
</evidence>
<dbReference type="RefSeq" id="WP_046574411.1">
    <property type="nucleotide sequence ID" value="NZ_CP010429.1"/>
</dbReference>
<evidence type="ECO:0000256" key="2">
    <source>
        <dbReference type="SAM" id="SignalP"/>
    </source>
</evidence>
<dbReference type="InterPro" id="IPR023888">
    <property type="entry name" value="SdpC-like"/>
</dbReference>
<organism evidence="3 4">
    <name type="scientific">Spirosoma radiotolerans</name>
    <dbReference type="NCBI Taxonomy" id="1379870"/>
    <lineage>
        <taxon>Bacteria</taxon>
        <taxon>Pseudomonadati</taxon>
        <taxon>Bacteroidota</taxon>
        <taxon>Cytophagia</taxon>
        <taxon>Cytophagales</taxon>
        <taxon>Cytophagaceae</taxon>
        <taxon>Spirosoma</taxon>
    </lineage>
</organism>
<evidence type="ECO:0008006" key="5">
    <source>
        <dbReference type="Google" id="ProtNLM"/>
    </source>
</evidence>
<dbReference type="STRING" id="1379870.SD10_13970"/>
<protein>
    <recommendedName>
        <fullName evidence="5">Chemotaxis methyl-accepting receptor HlyB-like 4HB MCP domain-containing protein</fullName>
    </recommendedName>
</protein>
<dbReference type="EMBL" id="CP010429">
    <property type="protein sequence ID" value="AKD55841.1"/>
    <property type="molecule type" value="Genomic_DNA"/>
</dbReference>
<keyword evidence="4" id="KW-1185">Reference proteome</keyword>
<feature type="signal peptide" evidence="2">
    <location>
        <begin position="1"/>
        <end position="31"/>
    </location>
</feature>
<evidence type="ECO:0000313" key="3">
    <source>
        <dbReference type="EMBL" id="AKD55841.1"/>
    </source>
</evidence>
<evidence type="ECO:0000313" key="4">
    <source>
        <dbReference type="Proteomes" id="UP000033054"/>
    </source>
</evidence>